<dbReference type="GO" id="GO:0004222">
    <property type="term" value="F:metalloendopeptidase activity"/>
    <property type="evidence" value="ECO:0007669"/>
    <property type="project" value="InterPro"/>
</dbReference>
<dbReference type="SUPFAM" id="SSF50156">
    <property type="entry name" value="PDZ domain-like"/>
    <property type="match status" value="1"/>
</dbReference>
<evidence type="ECO:0000256" key="10">
    <source>
        <dbReference type="ARBA" id="ARBA00023136"/>
    </source>
</evidence>
<keyword evidence="6 11" id="KW-0378">Hydrolase</keyword>
<dbReference type="NCBIfam" id="TIGR00054">
    <property type="entry name" value="RIP metalloprotease RseP"/>
    <property type="match status" value="1"/>
</dbReference>
<comment type="caution">
    <text evidence="13">The sequence shown here is derived from an EMBL/GenBank/DDBJ whole genome shotgun (WGS) entry which is preliminary data.</text>
</comment>
<comment type="similarity">
    <text evidence="3 11">Belongs to the peptidase M50B family.</text>
</comment>
<dbReference type="AlphaFoldDB" id="A0A1G2F2N0"/>
<dbReference type="GO" id="GO:0006508">
    <property type="term" value="P:proteolysis"/>
    <property type="evidence" value="ECO:0007669"/>
    <property type="project" value="UniProtKB-KW"/>
</dbReference>
<dbReference type="GO" id="GO:0016020">
    <property type="term" value="C:membrane"/>
    <property type="evidence" value="ECO:0007669"/>
    <property type="project" value="UniProtKB-SubCell"/>
</dbReference>
<dbReference type="STRING" id="1801990.A2V69_01000"/>
<keyword evidence="5 11" id="KW-0812">Transmembrane</keyword>
<accession>A0A1G2F2N0</accession>
<feature type="transmembrane region" description="Helical" evidence="11">
    <location>
        <begin position="337"/>
        <end position="355"/>
    </location>
</feature>
<dbReference type="Pfam" id="PF02163">
    <property type="entry name" value="Peptidase_M50"/>
    <property type="match status" value="1"/>
</dbReference>
<comment type="subcellular location">
    <subcellularLocation>
        <location evidence="2">Membrane</location>
        <topology evidence="2">Multi-pass membrane protein</topology>
    </subcellularLocation>
</comment>
<dbReference type="InterPro" id="IPR008915">
    <property type="entry name" value="Peptidase_M50"/>
</dbReference>
<keyword evidence="4 13" id="KW-0645">Protease</keyword>
<keyword evidence="11" id="KW-0479">Metal-binding</keyword>
<evidence type="ECO:0000256" key="5">
    <source>
        <dbReference type="ARBA" id="ARBA00022692"/>
    </source>
</evidence>
<evidence type="ECO:0000256" key="6">
    <source>
        <dbReference type="ARBA" id="ARBA00022801"/>
    </source>
</evidence>
<evidence type="ECO:0000256" key="8">
    <source>
        <dbReference type="ARBA" id="ARBA00022989"/>
    </source>
</evidence>
<sequence>MILTIIVFILILGILVFAHELGHFISAKKAGVRVDEFGFGFPPRLFAFKKGETTYSLNLIPIGGFVKIFGEEQEEKRSKSKRAFYNRPAWQRAIILFAGVFMNFLIAAVFLSIVHGLGVPSLIERGQEQGFRNIQIQIIEVAKDSPAEKAGLKIGDTIHGLSFRSEVIEVKEVEDVQNFIAGHIGEELNFSLKRGNETFEKIIIPRANPPLGEGATGIAMAKTGLISYPWYKAILKGFETAGRMLVTMITMFYLLIKTLILKGTMIGEVAGPVGIYSLTSQFVKLGLIYVLQFAAFLSLNLAIINAIPFPALDGGRLLFLLIEKIKGKPINMRTEKLAHTIGFALLILLIIVITFRDVIKLF</sequence>
<dbReference type="CDD" id="cd06163">
    <property type="entry name" value="S2P-M50_PDZ_RseP-like"/>
    <property type="match status" value="1"/>
</dbReference>
<feature type="transmembrane region" description="Helical" evidence="11">
    <location>
        <begin position="94"/>
        <end position="117"/>
    </location>
</feature>
<dbReference type="PANTHER" id="PTHR42837:SF2">
    <property type="entry name" value="MEMBRANE METALLOPROTEASE ARASP2, CHLOROPLASTIC-RELATED"/>
    <property type="match status" value="1"/>
</dbReference>
<dbReference type="InterPro" id="IPR004387">
    <property type="entry name" value="Pept_M50_Zn"/>
</dbReference>
<keyword evidence="8 11" id="KW-1133">Transmembrane helix</keyword>
<evidence type="ECO:0000256" key="2">
    <source>
        <dbReference type="ARBA" id="ARBA00004141"/>
    </source>
</evidence>
<evidence type="ECO:0000256" key="7">
    <source>
        <dbReference type="ARBA" id="ARBA00022833"/>
    </source>
</evidence>
<evidence type="ECO:0000256" key="1">
    <source>
        <dbReference type="ARBA" id="ARBA00001947"/>
    </source>
</evidence>
<protein>
    <recommendedName>
        <fullName evidence="11">Zinc metalloprotease</fullName>
        <ecNumber evidence="11">3.4.24.-</ecNumber>
    </recommendedName>
</protein>
<evidence type="ECO:0000259" key="12">
    <source>
        <dbReference type="Pfam" id="PF02163"/>
    </source>
</evidence>
<evidence type="ECO:0000313" key="13">
    <source>
        <dbReference type="EMBL" id="OGZ31821.1"/>
    </source>
</evidence>
<reference evidence="13 14" key="1">
    <citation type="journal article" date="2016" name="Nat. Commun.">
        <title>Thousands of microbial genomes shed light on interconnected biogeochemical processes in an aquifer system.</title>
        <authorList>
            <person name="Anantharaman K."/>
            <person name="Brown C.T."/>
            <person name="Hug L.A."/>
            <person name="Sharon I."/>
            <person name="Castelle C.J."/>
            <person name="Probst A.J."/>
            <person name="Thomas B.C."/>
            <person name="Singh A."/>
            <person name="Wilkins M.J."/>
            <person name="Karaoz U."/>
            <person name="Brodie E.L."/>
            <person name="Williams K.H."/>
            <person name="Hubbard S.S."/>
            <person name="Banfield J.F."/>
        </authorList>
    </citation>
    <scope>NUCLEOTIDE SEQUENCE [LARGE SCALE GENOMIC DNA]</scope>
</reference>
<dbReference type="Gene3D" id="2.30.42.10">
    <property type="match status" value="1"/>
</dbReference>
<evidence type="ECO:0000256" key="4">
    <source>
        <dbReference type="ARBA" id="ARBA00022670"/>
    </source>
</evidence>
<dbReference type="PANTHER" id="PTHR42837">
    <property type="entry name" value="REGULATOR OF SIGMA-E PROTEASE RSEP"/>
    <property type="match status" value="1"/>
</dbReference>
<dbReference type="EC" id="3.4.24.-" evidence="11"/>
<organism evidence="13 14">
    <name type="scientific">Candidatus Portnoybacteria bacterium RBG_13_40_8</name>
    <dbReference type="NCBI Taxonomy" id="1801990"/>
    <lineage>
        <taxon>Bacteria</taxon>
        <taxon>Candidatus Portnoyibacteriota</taxon>
    </lineage>
</organism>
<dbReference type="Proteomes" id="UP000177810">
    <property type="component" value="Unassembled WGS sequence"/>
</dbReference>
<dbReference type="InterPro" id="IPR036034">
    <property type="entry name" value="PDZ_sf"/>
</dbReference>
<feature type="transmembrane region" description="Helical" evidence="11">
    <location>
        <begin position="286"/>
        <end position="307"/>
    </location>
</feature>
<comment type="cofactor">
    <cofactor evidence="1 11">
        <name>Zn(2+)</name>
        <dbReference type="ChEBI" id="CHEBI:29105"/>
    </cofactor>
</comment>
<dbReference type="EMBL" id="MHMT01000032">
    <property type="protein sequence ID" value="OGZ31821.1"/>
    <property type="molecule type" value="Genomic_DNA"/>
</dbReference>
<keyword evidence="10 11" id="KW-0472">Membrane</keyword>
<feature type="transmembrane region" description="Helical" evidence="11">
    <location>
        <begin position="245"/>
        <end position="266"/>
    </location>
</feature>
<proteinExistence type="inferred from homology"/>
<keyword evidence="7 11" id="KW-0862">Zinc</keyword>
<evidence type="ECO:0000256" key="11">
    <source>
        <dbReference type="RuleBase" id="RU362031"/>
    </source>
</evidence>
<dbReference type="GO" id="GO:0046872">
    <property type="term" value="F:metal ion binding"/>
    <property type="evidence" value="ECO:0007669"/>
    <property type="project" value="UniProtKB-KW"/>
</dbReference>
<evidence type="ECO:0000256" key="9">
    <source>
        <dbReference type="ARBA" id="ARBA00023049"/>
    </source>
</evidence>
<gene>
    <name evidence="13" type="ORF">A2V69_01000</name>
</gene>
<keyword evidence="9 11" id="KW-0482">Metalloprotease</keyword>
<name>A0A1G2F2N0_9BACT</name>
<evidence type="ECO:0000313" key="14">
    <source>
        <dbReference type="Proteomes" id="UP000177810"/>
    </source>
</evidence>
<feature type="domain" description="Peptidase M50" evidence="12">
    <location>
        <begin position="8"/>
        <end position="349"/>
    </location>
</feature>
<evidence type="ECO:0000256" key="3">
    <source>
        <dbReference type="ARBA" id="ARBA00007931"/>
    </source>
</evidence>